<evidence type="ECO:0000313" key="7">
    <source>
        <dbReference type="Proteomes" id="UP000297890"/>
    </source>
</evidence>
<dbReference type="GO" id="GO:0046872">
    <property type="term" value="F:metal ion binding"/>
    <property type="evidence" value="ECO:0007669"/>
    <property type="project" value="UniProtKB-KW"/>
</dbReference>
<feature type="domain" description="Calcineurin-like phosphoesterase" evidence="5">
    <location>
        <begin position="16"/>
        <end position="205"/>
    </location>
</feature>
<dbReference type="GO" id="GO:0016787">
    <property type="term" value="F:hydrolase activity"/>
    <property type="evidence" value="ECO:0007669"/>
    <property type="project" value="UniProtKB-KW"/>
</dbReference>
<evidence type="ECO:0000256" key="1">
    <source>
        <dbReference type="ARBA" id="ARBA00022723"/>
    </source>
</evidence>
<dbReference type="InterPro" id="IPR004843">
    <property type="entry name" value="Calcineurin-like_PHP"/>
</dbReference>
<keyword evidence="7" id="KW-1185">Reference proteome</keyword>
<evidence type="ECO:0000313" key="6">
    <source>
        <dbReference type="EMBL" id="TFZ82526.1"/>
    </source>
</evidence>
<gene>
    <name evidence="6" type="ORF">E4680_07395</name>
</gene>
<proteinExistence type="inferred from homology"/>
<evidence type="ECO:0000259" key="5">
    <source>
        <dbReference type="Pfam" id="PF00149"/>
    </source>
</evidence>
<protein>
    <submittedName>
        <fullName evidence="6">Phosphodiesterase</fullName>
    </submittedName>
</protein>
<evidence type="ECO:0000256" key="2">
    <source>
        <dbReference type="ARBA" id="ARBA00022801"/>
    </source>
</evidence>
<organism evidence="6 7">
    <name type="scientific">Candidatus Macondimonas diazotrophica</name>
    <dbReference type="NCBI Taxonomy" id="2305248"/>
    <lineage>
        <taxon>Bacteria</taxon>
        <taxon>Pseudomonadati</taxon>
        <taxon>Pseudomonadota</taxon>
        <taxon>Gammaproteobacteria</taxon>
        <taxon>Chromatiales</taxon>
        <taxon>Ectothiorhodospiraceae</taxon>
        <taxon>Candidatus Macondimonas</taxon>
    </lineage>
</organism>
<dbReference type="InterPro" id="IPR050884">
    <property type="entry name" value="CNP_phosphodiesterase-III"/>
</dbReference>
<evidence type="ECO:0000256" key="4">
    <source>
        <dbReference type="ARBA" id="ARBA00025742"/>
    </source>
</evidence>
<name>A0A4Z0F9N5_9GAMM</name>
<dbReference type="AlphaFoldDB" id="A0A4Z0F9N5"/>
<evidence type="ECO:0000256" key="3">
    <source>
        <dbReference type="ARBA" id="ARBA00023004"/>
    </source>
</evidence>
<dbReference type="Pfam" id="PF00149">
    <property type="entry name" value="Metallophos"/>
    <property type="match status" value="1"/>
</dbReference>
<sequence>MGCFRPLDRSGRCRLLRIVHLTDPHLPAHPEQSVFERDADRSLQSILAATRRPRPDLLIMTGDLSDTGDVRAYRRLRELIRIAPCPVLALPGNHDDPEPMRRELGSAYWGVGRIIETRGWRIIGLSSHWPGHPGGRLGMRQLKWLAHRLRETHETPTLIALHHPPIPTASRWLDAMNLQDAPLFRALLKGHPQVKVVLFGHGHQPFDSRHGPCRFLGTPSTLRQFLPRQDRPIWTDQPGGWRRLWLSASGQIHTTLSTLDPTRVHGNFILS</sequence>
<keyword evidence="3" id="KW-0408">Iron</keyword>
<dbReference type="EMBL" id="SRIO01000008">
    <property type="protein sequence ID" value="TFZ82526.1"/>
    <property type="molecule type" value="Genomic_DNA"/>
</dbReference>
<dbReference type="InterPro" id="IPR029052">
    <property type="entry name" value="Metallo-depent_PP-like"/>
</dbReference>
<dbReference type="Proteomes" id="UP000297890">
    <property type="component" value="Unassembled WGS sequence"/>
</dbReference>
<keyword evidence="2" id="KW-0378">Hydrolase</keyword>
<dbReference type="OrthoDB" id="9784378at2"/>
<keyword evidence="1" id="KW-0479">Metal-binding</keyword>
<dbReference type="PANTHER" id="PTHR42988:SF2">
    <property type="entry name" value="CYCLIC NUCLEOTIDE PHOSPHODIESTERASE CBUA0032-RELATED"/>
    <property type="match status" value="1"/>
</dbReference>
<reference evidence="6 7" key="1">
    <citation type="journal article" date="2019" name="ISME J.">
        <title>Candidatus Macondimonas diazotrophica, a novel gammaproteobacterial genus dominating crude-oil-contaminated coastal sediments.</title>
        <authorList>
            <person name="Karthikeyan S."/>
            <person name="Konstantinidis K."/>
        </authorList>
    </citation>
    <scope>NUCLEOTIDE SEQUENCE [LARGE SCALE GENOMIC DNA]</scope>
    <source>
        <strain evidence="6 7">KTK01</strain>
    </source>
</reference>
<dbReference type="SUPFAM" id="SSF56300">
    <property type="entry name" value="Metallo-dependent phosphatases"/>
    <property type="match status" value="1"/>
</dbReference>
<comment type="similarity">
    <text evidence="4">Belongs to the cyclic nucleotide phosphodiesterase class-III family.</text>
</comment>
<dbReference type="Gene3D" id="3.60.21.10">
    <property type="match status" value="1"/>
</dbReference>
<comment type="caution">
    <text evidence="6">The sequence shown here is derived from an EMBL/GenBank/DDBJ whole genome shotgun (WGS) entry which is preliminary data.</text>
</comment>
<accession>A0A4Z0F9N5</accession>
<dbReference type="PANTHER" id="PTHR42988">
    <property type="entry name" value="PHOSPHOHYDROLASE"/>
    <property type="match status" value="1"/>
</dbReference>